<evidence type="ECO:0000256" key="2">
    <source>
        <dbReference type="ARBA" id="ARBA00023125"/>
    </source>
</evidence>
<sequence length="381" mass="43863">MGRKRKSLVEKSPFKLRRRKLADGRMSLFLDRSVDGGHKYEFLQLYLLPETSSTTKRQNARTLREAEEILQARTEALLNAKAETELAGSSGDMLLSDWLQTCYDNHEKRGLRDMGGISNVKRALHMFRPDTRLSDIDRQFCLDMIDWLRNTYRHRRTGNPVSARTADTYCQTFRTMLNEAVREGLIDKNPWNRLETTEKIKKPESKREYLTIDEIRSMIATDCPNALVKRAYLFSCFTGLRISDVRNLKWGDVYHENGQTFVSVVMKKTTKPLYIPLSGQALKWMPEQDGSESGDHVFGNLVNYGNVNENLKKWAEAAGIRKHISYHTSRHSFATMMLTLGADLYTVSKLLGHSSVRHTQIYARIIDRKKDEAVNLADSVF</sequence>
<gene>
    <name evidence="5" type="ORF">M123_4890</name>
</gene>
<dbReference type="CDD" id="cd01185">
    <property type="entry name" value="INTN1_C_like"/>
    <property type="match status" value="1"/>
</dbReference>
<dbReference type="EMBL" id="JGDS01000015">
    <property type="protein sequence ID" value="EXZ75774.1"/>
    <property type="molecule type" value="Genomic_DNA"/>
</dbReference>
<dbReference type="Pfam" id="PF13102">
    <property type="entry name" value="Phage_int_SAM_5"/>
    <property type="match status" value="1"/>
</dbReference>
<dbReference type="Gene3D" id="1.10.443.10">
    <property type="entry name" value="Intergrase catalytic core"/>
    <property type="match status" value="1"/>
</dbReference>
<dbReference type="PANTHER" id="PTHR30349">
    <property type="entry name" value="PHAGE INTEGRASE-RELATED"/>
    <property type="match status" value="1"/>
</dbReference>
<keyword evidence="2" id="KW-0238">DNA-binding</keyword>
<dbReference type="GO" id="GO:0015074">
    <property type="term" value="P:DNA integration"/>
    <property type="evidence" value="ECO:0007669"/>
    <property type="project" value="InterPro"/>
</dbReference>
<dbReference type="Gene3D" id="1.10.150.130">
    <property type="match status" value="1"/>
</dbReference>
<dbReference type="InterPro" id="IPR050090">
    <property type="entry name" value="Tyrosine_recombinase_XerCD"/>
</dbReference>
<dbReference type="InterPro" id="IPR011010">
    <property type="entry name" value="DNA_brk_join_enz"/>
</dbReference>
<evidence type="ECO:0000256" key="3">
    <source>
        <dbReference type="ARBA" id="ARBA00023172"/>
    </source>
</evidence>
<dbReference type="AlphaFoldDB" id="A0A016CWR7"/>
<comment type="caution">
    <text evidence="5">The sequence shown here is derived from an EMBL/GenBank/DDBJ whole genome shotgun (WGS) entry which is preliminary data.</text>
</comment>
<dbReference type="InterPro" id="IPR035386">
    <property type="entry name" value="Arm-DNA-bind_5"/>
</dbReference>
<dbReference type="PROSITE" id="PS51898">
    <property type="entry name" value="TYR_RECOMBINASE"/>
    <property type="match status" value="1"/>
</dbReference>
<dbReference type="RefSeq" id="WP_032597417.1">
    <property type="nucleotide sequence ID" value="NZ_JGDS01000015.1"/>
</dbReference>
<evidence type="ECO:0000256" key="1">
    <source>
        <dbReference type="ARBA" id="ARBA00008857"/>
    </source>
</evidence>
<comment type="similarity">
    <text evidence="1">Belongs to the 'phage' integrase family.</text>
</comment>
<dbReference type="InterPro" id="IPR010998">
    <property type="entry name" value="Integrase_recombinase_N"/>
</dbReference>
<dbReference type="InterPro" id="IPR002104">
    <property type="entry name" value="Integrase_catalytic"/>
</dbReference>
<evidence type="ECO:0000313" key="6">
    <source>
        <dbReference type="Proteomes" id="UP000020938"/>
    </source>
</evidence>
<dbReference type="SUPFAM" id="SSF56349">
    <property type="entry name" value="DNA breaking-rejoining enzymes"/>
    <property type="match status" value="1"/>
</dbReference>
<evidence type="ECO:0000259" key="4">
    <source>
        <dbReference type="PROSITE" id="PS51898"/>
    </source>
</evidence>
<dbReference type="InterPro" id="IPR025269">
    <property type="entry name" value="SAM-like_dom"/>
</dbReference>
<organism evidence="5 6">
    <name type="scientific">Bacteroides fragilis str. 3976T8</name>
    <dbReference type="NCBI Taxonomy" id="1339314"/>
    <lineage>
        <taxon>Bacteria</taxon>
        <taxon>Pseudomonadati</taxon>
        <taxon>Bacteroidota</taxon>
        <taxon>Bacteroidia</taxon>
        <taxon>Bacteroidales</taxon>
        <taxon>Bacteroidaceae</taxon>
        <taxon>Bacteroides</taxon>
    </lineage>
</organism>
<protein>
    <submittedName>
        <fullName evidence="5">Phage integrase family protein</fullName>
    </submittedName>
</protein>
<dbReference type="Pfam" id="PF00589">
    <property type="entry name" value="Phage_integrase"/>
    <property type="match status" value="1"/>
</dbReference>
<keyword evidence="3" id="KW-0233">DNA recombination</keyword>
<proteinExistence type="inferred from homology"/>
<dbReference type="Pfam" id="PF17293">
    <property type="entry name" value="Arm-DNA-bind_5"/>
    <property type="match status" value="1"/>
</dbReference>
<dbReference type="GO" id="GO:0006310">
    <property type="term" value="P:DNA recombination"/>
    <property type="evidence" value="ECO:0007669"/>
    <property type="project" value="UniProtKB-KW"/>
</dbReference>
<reference evidence="5 6" key="1">
    <citation type="submission" date="2014-02" db="EMBL/GenBank/DDBJ databases">
        <authorList>
            <person name="Sears C."/>
            <person name="Carroll K."/>
            <person name="Sack B.R."/>
            <person name="Qadri F."/>
            <person name="Myers L.L."/>
            <person name="Chung G.-T."/>
            <person name="Escheverria P."/>
            <person name="Fraser C.M."/>
            <person name="Sadzewicz L."/>
            <person name="Shefchek K.A."/>
            <person name="Tallon L."/>
            <person name="Das S.P."/>
            <person name="Daugherty S."/>
            <person name="Mongodin E.F."/>
        </authorList>
    </citation>
    <scope>NUCLEOTIDE SEQUENCE [LARGE SCALE GENOMIC DNA]</scope>
    <source>
        <strain evidence="5 6">3976T8</strain>
    </source>
</reference>
<dbReference type="InterPro" id="IPR013762">
    <property type="entry name" value="Integrase-like_cat_sf"/>
</dbReference>
<feature type="domain" description="Tyr recombinase" evidence="4">
    <location>
        <begin position="205"/>
        <end position="375"/>
    </location>
</feature>
<evidence type="ECO:0000313" key="5">
    <source>
        <dbReference type="EMBL" id="EXZ75774.1"/>
    </source>
</evidence>
<accession>A0A016CWR7</accession>
<dbReference type="PANTHER" id="PTHR30349:SF64">
    <property type="entry name" value="PROPHAGE INTEGRASE INTD-RELATED"/>
    <property type="match status" value="1"/>
</dbReference>
<dbReference type="Proteomes" id="UP000020938">
    <property type="component" value="Unassembled WGS sequence"/>
</dbReference>
<dbReference type="GO" id="GO:0003677">
    <property type="term" value="F:DNA binding"/>
    <property type="evidence" value="ECO:0007669"/>
    <property type="project" value="UniProtKB-KW"/>
</dbReference>
<dbReference type="PATRIC" id="fig|1339314.3.peg.205"/>
<name>A0A016CWR7_BACFG</name>